<evidence type="ECO:0000256" key="1">
    <source>
        <dbReference type="ARBA" id="ARBA00037217"/>
    </source>
</evidence>
<proteinExistence type="predicted"/>
<organism evidence="5 6">
    <name type="scientific">Candidatus Nitrosocosmicus franklandianus</name>
    <dbReference type="NCBI Taxonomy" id="1798806"/>
    <lineage>
        <taxon>Archaea</taxon>
        <taxon>Nitrososphaerota</taxon>
        <taxon>Nitrososphaeria</taxon>
        <taxon>Nitrososphaerales</taxon>
        <taxon>Nitrososphaeraceae</taxon>
        <taxon>Candidatus Nitrosocosmicus</taxon>
    </lineage>
</organism>
<evidence type="ECO:0000256" key="3">
    <source>
        <dbReference type="ARBA" id="ARBA00040298"/>
    </source>
</evidence>
<dbReference type="PANTHER" id="PTHR10668:SF103">
    <property type="entry name" value="PYRIDINE NUCLEOTIDE-DISULFIDE OXIDOREDUCTASE DOMAIN-CONTAINING PROTEIN 2"/>
    <property type="match status" value="1"/>
</dbReference>
<sequence>MTLSNSPSVYYDALVIGAGHNGLTCACYLAKAGLKVLVLEDYKSIGGMTLTEEITLPGFKSDIHAFGYSLATVSPVPDELNLKSHGFELIYPEVSISHLFPNNHGYITMYKSLEKTLESIRKYSERDAQSWKKIFDEYMRNRDSIVSMINSPPINPLIEDSRSDSSEKKVTTEALEVVGDKYRHKTQSMRSWCNENFESDEVKALFGSFASFVGLSPDDAGGGELCYLFSSIMQDGGNNVVKGGFVNLPMALANYLQSKGGQIMTSSRVKKILIENGQAVGVELADGKIIGARKLIASSTDPSTLILNLIGEDYIDPHLAKSIRRMEWGDAIFGIYLALNGPLEYKSGQEILSKTPQIHISPPGLEFFSKIYYECRSGKPPSNPLSIMSNDSMMDPTRVVTNEKNFNQHHLIKFLVLSVPYKIKNVESETGKENEWESFKDMYADQIINTINQNYMPNLTNSVLRKTIYSPVDYEKKPINSIRGTLASGAILPYQSGWMRPVPQLSNYKVPSVSNVYLCGSASHPGPGVSMAPGRNAARVILQDLGIDLRNIFAML</sequence>
<dbReference type="KEGG" id="nfn:NFRAN_1242"/>
<accession>A0A484IEZ2</accession>
<dbReference type="Pfam" id="PF01593">
    <property type="entry name" value="Amino_oxidase"/>
    <property type="match status" value="1"/>
</dbReference>
<protein>
    <recommendedName>
        <fullName evidence="3">Pyridine nucleotide-disulfide oxidoreductase domain-containing protein 2</fullName>
    </recommendedName>
</protein>
<dbReference type="InterPro" id="IPR002937">
    <property type="entry name" value="Amino_oxidase"/>
</dbReference>
<gene>
    <name evidence="5" type="primary">crtI</name>
    <name evidence="5" type="ORF">NFRAN_1242</name>
</gene>
<comment type="function">
    <text evidence="1">Probable oxidoreductase that may play a role as regulator of mitochondrial function.</text>
</comment>
<dbReference type="AlphaFoldDB" id="A0A484IEZ2"/>
<evidence type="ECO:0000256" key="2">
    <source>
        <dbReference type="ARBA" id="ARBA00038825"/>
    </source>
</evidence>
<dbReference type="EMBL" id="LR216287">
    <property type="protein sequence ID" value="VFJ13564.1"/>
    <property type="molecule type" value="Genomic_DNA"/>
</dbReference>
<keyword evidence="5" id="KW-0560">Oxidoreductase</keyword>
<dbReference type="InterPro" id="IPR036188">
    <property type="entry name" value="FAD/NAD-bd_sf"/>
</dbReference>
<comment type="subunit">
    <text evidence="2">Interacts with COX5B; this interaction may contribute to localize PYROXD2 to the inner face of the inner mitochondrial membrane.</text>
</comment>
<dbReference type="GO" id="GO:0016491">
    <property type="term" value="F:oxidoreductase activity"/>
    <property type="evidence" value="ECO:0007669"/>
    <property type="project" value="UniProtKB-KW"/>
</dbReference>
<feature type="domain" description="Amine oxidase" evidence="4">
    <location>
        <begin position="22"/>
        <end position="386"/>
    </location>
</feature>
<evidence type="ECO:0000313" key="5">
    <source>
        <dbReference type="EMBL" id="VFJ13564.1"/>
    </source>
</evidence>
<evidence type="ECO:0000313" key="6">
    <source>
        <dbReference type="Proteomes" id="UP000294299"/>
    </source>
</evidence>
<dbReference type="PANTHER" id="PTHR10668">
    <property type="entry name" value="PHYTOENE DEHYDROGENASE"/>
    <property type="match status" value="1"/>
</dbReference>
<keyword evidence="6" id="KW-1185">Reference proteome</keyword>
<evidence type="ECO:0000259" key="4">
    <source>
        <dbReference type="Pfam" id="PF01593"/>
    </source>
</evidence>
<dbReference type="Proteomes" id="UP000294299">
    <property type="component" value="Chromosome NFRAN"/>
</dbReference>
<dbReference type="Gene3D" id="3.50.50.60">
    <property type="entry name" value="FAD/NAD(P)-binding domain"/>
    <property type="match status" value="2"/>
</dbReference>
<name>A0A484IEZ2_9ARCH</name>
<dbReference type="SUPFAM" id="SSF51905">
    <property type="entry name" value="FAD/NAD(P)-binding domain"/>
    <property type="match status" value="1"/>
</dbReference>
<reference evidence="5 6" key="1">
    <citation type="submission" date="2019-02" db="EMBL/GenBank/DDBJ databases">
        <authorList>
            <person name="Lehtovirta-Morley E L."/>
        </authorList>
    </citation>
    <scope>NUCLEOTIDE SEQUENCE [LARGE SCALE GENOMIC DNA]</scope>
    <source>
        <strain evidence="5">NFRAN1</strain>
    </source>
</reference>
<dbReference type="Gene3D" id="3.90.660.50">
    <property type="match status" value="1"/>
</dbReference>